<evidence type="ECO:0000256" key="1">
    <source>
        <dbReference type="ARBA" id="ARBA00022801"/>
    </source>
</evidence>
<feature type="region of interest" description="Disordered" evidence="2">
    <location>
        <begin position="1"/>
        <end position="23"/>
    </location>
</feature>
<feature type="compositionally biased region" description="Basic and acidic residues" evidence="2">
    <location>
        <begin position="13"/>
        <end position="23"/>
    </location>
</feature>
<dbReference type="InterPro" id="IPR029069">
    <property type="entry name" value="HotDog_dom_sf"/>
</dbReference>
<gene>
    <name evidence="4" type="ORF">GCM10011589_01380</name>
</gene>
<accession>A0ABQ2FSC1</accession>
<evidence type="ECO:0000313" key="4">
    <source>
        <dbReference type="EMBL" id="GGL48583.1"/>
    </source>
</evidence>
<dbReference type="InterPro" id="IPR006683">
    <property type="entry name" value="Thioestr_dom"/>
</dbReference>
<dbReference type="PANTHER" id="PTHR43240">
    <property type="entry name" value="1,4-DIHYDROXY-2-NAPHTHOYL-COA THIOESTERASE 1"/>
    <property type="match status" value="1"/>
</dbReference>
<protein>
    <submittedName>
        <fullName evidence="4">Aromatic compound degradation protein PaaI</fullName>
    </submittedName>
</protein>
<dbReference type="InterPro" id="IPR003736">
    <property type="entry name" value="PAAI_dom"/>
</dbReference>
<name>A0ABQ2FSC1_9ACTN</name>
<organism evidence="4 5">
    <name type="scientific">Modestobacter marinus</name>
    <dbReference type="NCBI Taxonomy" id="477641"/>
    <lineage>
        <taxon>Bacteria</taxon>
        <taxon>Bacillati</taxon>
        <taxon>Actinomycetota</taxon>
        <taxon>Actinomycetes</taxon>
        <taxon>Geodermatophilales</taxon>
        <taxon>Geodermatophilaceae</taxon>
        <taxon>Modestobacter</taxon>
    </lineage>
</organism>
<dbReference type="CDD" id="cd03443">
    <property type="entry name" value="PaaI_thioesterase"/>
    <property type="match status" value="1"/>
</dbReference>
<proteinExistence type="predicted"/>
<dbReference type="Gene3D" id="3.10.129.10">
    <property type="entry name" value="Hotdog Thioesterase"/>
    <property type="match status" value="1"/>
</dbReference>
<keyword evidence="5" id="KW-1185">Reference proteome</keyword>
<dbReference type="Pfam" id="PF03061">
    <property type="entry name" value="4HBT"/>
    <property type="match status" value="1"/>
</dbReference>
<evidence type="ECO:0000313" key="5">
    <source>
        <dbReference type="Proteomes" id="UP000648663"/>
    </source>
</evidence>
<feature type="domain" description="Thioesterase" evidence="3">
    <location>
        <begin position="97"/>
        <end position="173"/>
    </location>
</feature>
<sequence>MPEPRVNVPSRPAELEQAGRYRPAVSERERTYSWGDPMQTATAARTMAGVDLLRAAMSGDLPGPPIAASLGFDLVEVTEGRVVFAFEPAEYHYNPIGSVHGGVYATLLDSAAGCAVHSMLPAGVGYTSLDLTVKFLRAITLDTGRVTCVGTVTHLGGRTALAEARLLDGADRLLGTAVSSILVIRPQPGTQVG</sequence>
<keyword evidence="1" id="KW-0378">Hydrolase</keyword>
<dbReference type="EMBL" id="BMMI01000001">
    <property type="protein sequence ID" value="GGL48583.1"/>
    <property type="molecule type" value="Genomic_DNA"/>
</dbReference>
<dbReference type="NCBIfam" id="TIGR00369">
    <property type="entry name" value="unchar_dom_1"/>
    <property type="match status" value="1"/>
</dbReference>
<evidence type="ECO:0000259" key="3">
    <source>
        <dbReference type="Pfam" id="PF03061"/>
    </source>
</evidence>
<dbReference type="Proteomes" id="UP000648663">
    <property type="component" value="Unassembled WGS sequence"/>
</dbReference>
<comment type="caution">
    <text evidence="4">The sequence shown here is derived from an EMBL/GenBank/DDBJ whole genome shotgun (WGS) entry which is preliminary data.</text>
</comment>
<evidence type="ECO:0000256" key="2">
    <source>
        <dbReference type="SAM" id="MobiDB-lite"/>
    </source>
</evidence>
<reference evidence="5" key="1">
    <citation type="journal article" date="2019" name="Int. J. Syst. Evol. Microbiol.">
        <title>The Global Catalogue of Microorganisms (GCM) 10K type strain sequencing project: providing services to taxonomists for standard genome sequencing and annotation.</title>
        <authorList>
            <consortium name="The Broad Institute Genomics Platform"/>
            <consortium name="The Broad Institute Genome Sequencing Center for Infectious Disease"/>
            <person name="Wu L."/>
            <person name="Ma J."/>
        </authorList>
    </citation>
    <scope>NUCLEOTIDE SEQUENCE [LARGE SCALE GENOMIC DNA]</scope>
    <source>
        <strain evidence="5">CGMCC 4.5581</strain>
    </source>
</reference>
<dbReference type="PANTHER" id="PTHR43240:SF1">
    <property type="entry name" value="BLR5584 PROTEIN"/>
    <property type="match status" value="1"/>
</dbReference>
<dbReference type="SUPFAM" id="SSF54637">
    <property type="entry name" value="Thioesterase/thiol ester dehydrase-isomerase"/>
    <property type="match status" value="1"/>
</dbReference>